<evidence type="ECO:0000313" key="2">
    <source>
        <dbReference type="Proteomes" id="UP000324222"/>
    </source>
</evidence>
<dbReference type="EMBL" id="VSRR010033122">
    <property type="protein sequence ID" value="MPC71566.1"/>
    <property type="molecule type" value="Genomic_DNA"/>
</dbReference>
<gene>
    <name evidence="1" type="ORF">E2C01_065845</name>
</gene>
<name>A0A5B7HNP1_PORTR</name>
<comment type="caution">
    <text evidence="1">The sequence shown here is derived from an EMBL/GenBank/DDBJ whole genome shotgun (WGS) entry which is preliminary data.</text>
</comment>
<dbReference type="Proteomes" id="UP000324222">
    <property type="component" value="Unassembled WGS sequence"/>
</dbReference>
<accession>A0A5B7HNP1</accession>
<organism evidence="1 2">
    <name type="scientific">Portunus trituberculatus</name>
    <name type="common">Swimming crab</name>
    <name type="synonym">Neptunus trituberculatus</name>
    <dbReference type="NCBI Taxonomy" id="210409"/>
    <lineage>
        <taxon>Eukaryota</taxon>
        <taxon>Metazoa</taxon>
        <taxon>Ecdysozoa</taxon>
        <taxon>Arthropoda</taxon>
        <taxon>Crustacea</taxon>
        <taxon>Multicrustacea</taxon>
        <taxon>Malacostraca</taxon>
        <taxon>Eumalacostraca</taxon>
        <taxon>Eucarida</taxon>
        <taxon>Decapoda</taxon>
        <taxon>Pleocyemata</taxon>
        <taxon>Brachyura</taxon>
        <taxon>Eubrachyura</taxon>
        <taxon>Portunoidea</taxon>
        <taxon>Portunidae</taxon>
        <taxon>Portuninae</taxon>
        <taxon>Portunus</taxon>
    </lineage>
</organism>
<dbReference type="AlphaFoldDB" id="A0A5B7HNP1"/>
<keyword evidence="2" id="KW-1185">Reference proteome</keyword>
<protein>
    <submittedName>
        <fullName evidence="1">Uncharacterized protein</fullName>
    </submittedName>
</protein>
<sequence length="67" mass="7258">MAERTYRSGSASAVVALRECVSAGLRLMSRYSKQVNIASRYEPILVACWGHALRIGCGTTTSKAHKS</sequence>
<evidence type="ECO:0000313" key="1">
    <source>
        <dbReference type="EMBL" id="MPC71566.1"/>
    </source>
</evidence>
<reference evidence="1 2" key="1">
    <citation type="submission" date="2019-05" db="EMBL/GenBank/DDBJ databases">
        <title>Another draft genome of Portunus trituberculatus and its Hox gene families provides insights of decapod evolution.</title>
        <authorList>
            <person name="Jeong J.-H."/>
            <person name="Song I."/>
            <person name="Kim S."/>
            <person name="Choi T."/>
            <person name="Kim D."/>
            <person name="Ryu S."/>
            <person name="Kim W."/>
        </authorList>
    </citation>
    <scope>NUCLEOTIDE SEQUENCE [LARGE SCALE GENOMIC DNA]</scope>
    <source>
        <tissue evidence="1">Muscle</tissue>
    </source>
</reference>
<proteinExistence type="predicted"/>